<dbReference type="InterPro" id="IPR020827">
    <property type="entry name" value="Asparaginase/glutaminase_AS1"/>
</dbReference>
<evidence type="ECO:0000256" key="8">
    <source>
        <dbReference type="PROSITE-ProRule" id="PRU10100"/>
    </source>
</evidence>
<dbReference type="InterPro" id="IPR037152">
    <property type="entry name" value="L-asparaginase_N_sf"/>
</dbReference>
<dbReference type="InterPro" id="IPR027473">
    <property type="entry name" value="L-asparaginase_C"/>
</dbReference>
<dbReference type="GO" id="GO:0006530">
    <property type="term" value="P:L-asparagine catabolic process"/>
    <property type="evidence" value="ECO:0007669"/>
    <property type="project" value="UniProtKB-ARBA"/>
</dbReference>
<feature type="binding site" evidence="6">
    <location>
        <begin position="143"/>
        <end position="144"/>
    </location>
    <ligand>
        <name>substrate</name>
    </ligand>
</feature>
<dbReference type="Gene3D" id="3.40.50.1170">
    <property type="entry name" value="L-asparaginase, N-terminal domain"/>
    <property type="match status" value="1"/>
</dbReference>
<feature type="active site" evidence="8">
    <location>
        <position position="143"/>
    </location>
</feature>
<dbReference type="InterPro" id="IPR004550">
    <property type="entry name" value="AsnASE_II"/>
</dbReference>
<dbReference type="Proteomes" id="UP001152885">
    <property type="component" value="Unassembled WGS sequence"/>
</dbReference>
<evidence type="ECO:0000256" key="9">
    <source>
        <dbReference type="RuleBase" id="RU004456"/>
    </source>
</evidence>
<dbReference type="PIRSF" id="PIRSF001220">
    <property type="entry name" value="L-ASNase_gatD"/>
    <property type="match status" value="1"/>
</dbReference>
<evidence type="ECO:0000256" key="4">
    <source>
        <dbReference type="ARBA" id="ARBA00049366"/>
    </source>
</evidence>
<dbReference type="GO" id="GO:0004067">
    <property type="term" value="F:asparaginase activity"/>
    <property type="evidence" value="ECO:0007669"/>
    <property type="project" value="UniProtKB-UniRule"/>
</dbReference>
<dbReference type="PROSITE" id="PS00917">
    <property type="entry name" value="ASN_GLN_ASE_2"/>
    <property type="match status" value="1"/>
</dbReference>
<comment type="catalytic activity">
    <reaction evidence="4">
        <text>L-asparagine + H2O = L-aspartate + NH4(+)</text>
        <dbReference type="Rhea" id="RHEA:21016"/>
        <dbReference type="ChEBI" id="CHEBI:15377"/>
        <dbReference type="ChEBI" id="CHEBI:28938"/>
        <dbReference type="ChEBI" id="CHEBI:29991"/>
        <dbReference type="ChEBI" id="CHEBI:58048"/>
        <dbReference type="EC" id="3.5.1.1"/>
    </reaction>
</comment>
<dbReference type="InterPro" id="IPR036152">
    <property type="entry name" value="Asp/glu_Ase-like_sf"/>
</dbReference>
<sequence>MVHETVTSVTNFVPIDERDKIEHQVEIESYLDSQAHFKLNYRSNSIVSIDEVEKLPKVKVLGTGGTIASKGSNSSQTAGYSVDLTIENLISSIPDLSPICQLEYEQIFNLDSKEIGAKEALKLYNQIILDLPHYDGIVITHGTDTMEETAFFLQLTINTSKPIVLCGSMRPSTAISSDGPMNLYEAIVIASSKNSYDRGILVALNDKIGSGWYITKSNTNSLETFKNIGQGYIGDFVNNEIYYFYPPRKPSGIEYFNIENVKDKLPDVAIVFGHPGLNNEIFKLLIENLKMKGIILATMGAGSMKDETNQYLADLLKDKPEYPIIYSKRSMDGKVPIGALPNVIVDGQVQVFNNAVAGGYLNPQKSRILLSLCLNEGYNLEKIKKIFRKV</sequence>
<protein>
    <recommendedName>
        <fullName evidence="2">asparaginase</fullName>
        <ecNumber evidence="2">3.5.1.1</ecNumber>
    </recommendedName>
</protein>
<dbReference type="SMART" id="SM00870">
    <property type="entry name" value="Asparaginase"/>
    <property type="match status" value="1"/>
</dbReference>
<dbReference type="Pfam" id="PF17763">
    <property type="entry name" value="Asparaginase_C"/>
    <property type="match status" value="1"/>
</dbReference>
<dbReference type="PANTHER" id="PTHR11707:SF28">
    <property type="entry name" value="60 KDA LYSOPHOSPHOLIPASE"/>
    <property type="match status" value="1"/>
</dbReference>
<evidence type="ECO:0000256" key="5">
    <source>
        <dbReference type="PIRSR" id="PIRSR001220-1"/>
    </source>
</evidence>
<evidence type="ECO:0000256" key="7">
    <source>
        <dbReference type="PROSITE-ProRule" id="PRU10099"/>
    </source>
</evidence>
<evidence type="ECO:0000259" key="10">
    <source>
        <dbReference type="Pfam" id="PF00710"/>
    </source>
</evidence>
<dbReference type="OrthoDB" id="542841at2759"/>
<feature type="active site" evidence="7">
    <location>
        <position position="66"/>
    </location>
</feature>
<dbReference type="PROSITE" id="PS00144">
    <property type="entry name" value="ASN_GLN_ASE_1"/>
    <property type="match status" value="1"/>
</dbReference>
<proteinExistence type="inferred from homology"/>
<organism evidence="12 13">
    <name type="scientific">Candida verbasci</name>
    <dbReference type="NCBI Taxonomy" id="1227364"/>
    <lineage>
        <taxon>Eukaryota</taxon>
        <taxon>Fungi</taxon>
        <taxon>Dikarya</taxon>
        <taxon>Ascomycota</taxon>
        <taxon>Saccharomycotina</taxon>
        <taxon>Pichiomycetes</taxon>
        <taxon>Debaryomycetaceae</taxon>
        <taxon>Candida/Lodderomyces clade</taxon>
        <taxon>Candida</taxon>
    </lineage>
</organism>
<evidence type="ECO:0000313" key="13">
    <source>
        <dbReference type="Proteomes" id="UP001152885"/>
    </source>
</evidence>
<name>A0A9W4TTC2_9ASCO</name>
<dbReference type="FunFam" id="3.40.50.40:FF:000006">
    <property type="entry name" value="L-asparaginase I"/>
    <property type="match status" value="1"/>
</dbReference>
<evidence type="ECO:0000259" key="11">
    <source>
        <dbReference type="Pfam" id="PF17763"/>
    </source>
</evidence>
<dbReference type="InterPro" id="IPR040919">
    <property type="entry name" value="Asparaginase_C"/>
</dbReference>
<feature type="binding site" evidence="6">
    <location>
        <position position="112"/>
    </location>
    <ligand>
        <name>substrate</name>
    </ligand>
</feature>
<dbReference type="CDD" id="cd08964">
    <property type="entry name" value="L-asparaginase_II"/>
    <property type="match status" value="1"/>
</dbReference>
<comment type="similarity">
    <text evidence="1 9">Belongs to the asparaginase 1 family.</text>
</comment>
<dbReference type="Gene3D" id="3.40.50.40">
    <property type="match status" value="1"/>
</dbReference>
<evidence type="ECO:0000256" key="1">
    <source>
        <dbReference type="ARBA" id="ARBA00010518"/>
    </source>
</evidence>
<evidence type="ECO:0000256" key="3">
    <source>
        <dbReference type="ARBA" id="ARBA00022801"/>
    </source>
</evidence>
<evidence type="ECO:0000256" key="2">
    <source>
        <dbReference type="ARBA" id="ARBA00012920"/>
    </source>
</evidence>
<feature type="domain" description="Asparaginase/glutaminase C-terminal" evidence="11">
    <location>
        <begin position="267"/>
        <end position="387"/>
    </location>
</feature>
<keyword evidence="3" id="KW-0378">Hydrolase</keyword>
<dbReference type="InterPro" id="IPR027474">
    <property type="entry name" value="L-asparaginase_N"/>
</dbReference>
<dbReference type="PANTHER" id="PTHR11707">
    <property type="entry name" value="L-ASPARAGINASE"/>
    <property type="match status" value="1"/>
</dbReference>
<evidence type="ECO:0000256" key="6">
    <source>
        <dbReference type="PIRSR" id="PIRSR001220-2"/>
    </source>
</evidence>
<dbReference type="Pfam" id="PF00710">
    <property type="entry name" value="Asparaginase"/>
    <property type="match status" value="1"/>
</dbReference>
<dbReference type="PRINTS" id="PR00139">
    <property type="entry name" value="ASNGLNASE"/>
</dbReference>
<reference evidence="12" key="1">
    <citation type="submission" date="2022-12" db="EMBL/GenBank/DDBJ databases">
        <authorList>
            <person name="Brejova B."/>
        </authorList>
    </citation>
    <scope>NUCLEOTIDE SEQUENCE</scope>
</reference>
<feature type="domain" description="L-asparaginase N-terminal" evidence="10">
    <location>
        <begin position="57"/>
        <end position="247"/>
    </location>
</feature>
<dbReference type="InterPro" id="IPR027475">
    <property type="entry name" value="Asparaginase/glutaminase_AS2"/>
</dbReference>
<gene>
    <name evidence="12" type="ORF">CANVERA_P0735</name>
</gene>
<dbReference type="EMBL" id="CANTUO010000001">
    <property type="protein sequence ID" value="CAI5756218.1"/>
    <property type="molecule type" value="Genomic_DNA"/>
</dbReference>
<dbReference type="SUPFAM" id="SSF53774">
    <property type="entry name" value="Glutaminase/Asparaginase"/>
    <property type="match status" value="1"/>
</dbReference>
<dbReference type="FunFam" id="3.40.50.1170:FF:000001">
    <property type="entry name" value="L-asparaginase 2"/>
    <property type="match status" value="1"/>
</dbReference>
<dbReference type="NCBIfam" id="TIGR00520">
    <property type="entry name" value="asnASE_II"/>
    <property type="match status" value="1"/>
</dbReference>
<dbReference type="AlphaFoldDB" id="A0A9W4TTC2"/>
<dbReference type="PROSITE" id="PS51732">
    <property type="entry name" value="ASN_GLN_ASE_3"/>
    <property type="match status" value="1"/>
</dbReference>
<accession>A0A9W4TTC2</accession>
<dbReference type="PIRSF" id="PIRSF500176">
    <property type="entry name" value="L_ASNase"/>
    <property type="match status" value="1"/>
</dbReference>
<feature type="active site" description="O-isoaspartyl threonine intermediate" evidence="5">
    <location>
        <position position="66"/>
    </location>
</feature>
<keyword evidence="13" id="KW-1185">Reference proteome</keyword>
<dbReference type="InterPro" id="IPR006034">
    <property type="entry name" value="Asparaginase/glutaminase-like"/>
</dbReference>
<comment type="caution">
    <text evidence="12">The sequence shown here is derived from an EMBL/GenBank/DDBJ whole genome shotgun (WGS) entry which is preliminary data.</text>
</comment>
<evidence type="ECO:0000313" key="12">
    <source>
        <dbReference type="EMBL" id="CAI5756218.1"/>
    </source>
</evidence>
<dbReference type="EC" id="3.5.1.1" evidence="2"/>